<keyword evidence="1" id="KW-0805">Transcription regulation</keyword>
<dbReference type="InterPro" id="IPR002577">
    <property type="entry name" value="HTH_HxlR"/>
</dbReference>
<sequence length="120" mass="13493">MAQANEIHQHDSTNSNMCPHYEAAMELLAKRWTGLILTVLQEEPARFSKISTAVDGISDRMLSQRLGELEEIGMVERKVDSTQRPVLVEYASTQMACELAPVFDALQNWAEKWMPAQSNG</sequence>
<dbReference type="SUPFAM" id="SSF46785">
    <property type="entry name" value="Winged helix' DNA-binding domain"/>
    <property type="match status" value="1"/>
</dbReference>
<dbReference type="PROSITE" id="PS51118">
    <property type="entry name" value="HTH_HXLR"/>
    <property type="match status" value="1"/>
</dbReference>
<dbReference type="InterPro" id="IPR036388">
    <property type="entry name" value="WH-like_DNA-bd_sf"/>
</dbReference>
<evidence type="ECO:0000256" key="1">
    <source>
        <dbReference type="ARBA" id="ARBA00023015"/>
    </source>
</evidence>
<dbReference type="PANTHER" id="PTHR33204">
    <property type="entry name" value="TRANSCRIPTIONAL REGULATOR, MARR FAMILY"/>
    <property type="match status" value="1"/>
</dbReference>
<dbReference type="Gene3D" id="1.10.10.10">
    <property type="entry name" value="Winged helix-like DNA-binding domain superfamily/Winged helix DNA-binding domain"/>
    <property type="match status" value="1"/>
</dbReference>
<dbReference type="PANTHER" id="PTHR33204:SF37">
    <property type="entry name" value="HTH-TYPE TRANSCRIPTIONAL REGULATOR YODB"/>
    <property type="match status" value="1"/>
</dbReference>
<keyword evidence="3" id="KW-0804">Transcription</keyword>
<dbReference type="EMBL" id="WMBE01000002">
    <property type="protein sequence ID" value="MDG0866850.1"/>
    <property type="molecule type" value="Genomic_DNA"/>
</dbReference>
<organism evidence="6 7">
    <name type="scientific">Candidatus Lucifugimonas marina</name>
    <dbReference type="NCBI Taxonomy" id="3038979"/>
    <lineage>
        <taxon>Bacteria</taxon>
        <taxon>Bacillati</taxon>
        <taxon>Chloroflexota</taxon>
        <taxon>Dehalococcoidia</taxon>
        <taxon>SAR202 cluster</taxon>
        <taxon>Candidatus Lucifugimonadales</taxon>
        <taxon>Candidatus Lucifugimonadaceae</taxon>
        <taxon>Candidatus Lucifugimonas</taxon>
    </lineage>
</organism>
<name>A0AAJ6CU41_9CHLR</name>
<evidence type="ECO:0000256" key="3">
    <source>
        <dbReference type="ARBA" id="ARBA00023163"/>
    </source>
</evidence>
<reference evidence="6" key="2">
    <citation type="journal article" date="2023" name="Nat. Commun.">
        <title>Cultivation of marine bacteria of the SAR202 clade.</title>
        <authorList>
            <person name="Lim Y."/>
            <person name="Seo J.H."/>
            <person name="Giovannoni S.J."/>
            <person name="Kang I."/>
            <person name="Cho J.C."/>
        </authorList>
    </citation>
    <scope>NUCLEOTIDE SEQUENCE</scope>
    <source>
        <strain evidence="6">JH1073</strain>
    </source>
</reference>
<protein>
    <submittedName>
        <fullName evidence="6">Transcriptional regulator</fullName>
    </submittedName>
</protein>
<dbReference type="GO" id="GO:0003677">
    <property type="term" value="F:DNA binding"/>
    <property type="evidence" value="ECO:0007669"/>
    <property type="project" value="UniProtKB-KW"/>
</dbReference>
<gene>
    <name evidence="5" type="ORF">GKO46_07140</name>
    <name evidence="6" type="ORF">GKO48_01145</name>
</gene>
<reference evidence="7 8" key="1">
    <citation type="submission" date="2019-11" db="EMBL/GenBank/DDBJ databases">
        <authorList>
            <person name="Cho J.-C."/>
        </authorList>
    </citation>
    <scope>NUCLEOTIDE SEQUENCE [LARGE SCALE GENOMIC DNA]</scope>
    <source>
        <strain evidence="6 7">JH1073</strain>
        <strain evidence="5 8">JH702</strain>
    </source>
</reference>
<evidence type="ECO:0000313" key="6">
    <source>
        <dbReference type="EMBL" id="WFG38270.1"/>
    </source>
</evidence>
<accession>A0AAJ6CU41</accession>
<keyword evidence="7" id="KW-1185">Reference proteome</keyword>
<dbReference type="Proteomes" id="UP001219901">
    <property type="component" value="Chromosome"/>
</dbReference>
<reference evidence="7" key="3">
    <citation type="submission" date="2023-06" db="EMBL/GenBank/DDBJ databases">
        <title>Pangenomics reveal diversification of enzyme families and niche specialization in globally abundant SAR202 bacteria.</title>
        <authorList>
            <person name="Saw J.H.W."/>
        </authorList>
    </citation>
    <scope>NUCLEOTIDE SEQUENCE [LARGE SCALE GENOMIC DNA]</scope>
    <source>
        <strain evidence="7">JH1073</strain>
    </source>
</reference>
<dbReference type="EMBL" id="CP046147">
    <property type="protein sequence ID" value="WFG38270.1"/>
    <property type="molecule type" value="Genomic_DNA"/>
</dbReference>
<evidence type="ECO:0000256" key="2">
    <source>
        <dbReference type="ARBA" id="ARBA00023125"/>
    </source>
</evidence>
<dbReference type="RefSeq" id="WP_342824630.1">
    <property type="nucleotide sequence ID" value="NZ_CP046146.1"/>
</dbReference>
<evidence type="ECO:0000313" key="7">
    <source>
        <dbReference type="Proteomes" id="UP001219901"/>
    </source>
</evidence>
<feature type="domain" description="HTH hxlR-type" evidence="4">
    <location>
        <begin position="18"/>
        <end position="118"/>
    </location>
</feature>
<dbReference type="Proteomes" id="UP001321249">
    <property type="component" value="Unassembled WGS sequence"/>
</dbReference>
<evidence type="ECO:0000313" key="8">
    <source>
        <dbReference type="Proteomes" id="UP001321249"/>
    </source>
</evidence>
<keyword evidence="2" id="KW-0238">DNA-binding</keyword>
<proteinExistence type="predicted"/>
<dbReference type="Pfam" id="PF01638">
    <property type="entry name" value="HxlR"/>
    <property type="match status" value="1"/>
</dbReference>
<evidence type="ECO:0000259" key="4">
    <source>
        <dbReference type="PROSITE" id="PS51118"/>
    </source>
</evidence>
<dbReference type="AlphaFoldDB" id="A0AAJ6CU41"/>
<dbReference type="InterPro" id="IPR036390">
    <property type="entry name" value="WH_DNA-bd_sf"/>
</dbReference>
<evidence type="ECO:0000313" key="5">
    <source>
        <dbReference type="EMBL" id="MDG0866850.1"/>
    </source>
</evidence>